<dbReference type="EMBL" id="NKXS01000221">
    <property type="protein sequence ID" value="PIN25513.1"/>
    <property type="molecule type" value="Genomic_DNA"/>
</dbReference>
<accession>A0A2G9I6X3</accession>
<gene>
    <name evidence="1" type="ORF">CDL12_01741</name>
</gene>
<proteinExistence type="predicted"/>
<dbReference type="AlphaFoldDB" id="A0A2G9I6X3"/>
<organism evidence="1 2">
    <name type="scientific">Handroanthus impetiginosus</name>
    <dbReference type="NCBI Taxonomy" id="429701"/>
    <lineage>
        <taxon>Eukaryota</taxon>
        <taxon>Viridiplantae</taxon>
        <taxon>Streptophyta</taxon>
        <taxon>Embryophyta</taxon>
        <taxon>Tracheophyta</taxon>
        <taxon>Spermatophyta</taxon>
        <taxon>Magnoliopsida</taxon>
        <taxon>eudicotyledons</taxon>
        <taxon>Gunneridae</taxon>
        <taxon>Pentapetalae</taxon>
        <taxon>asterids</taxon>
        <taxon>lamiids</taxon>
        <taxon>Lamiales</taxon>
        <taxon>Bignoniaceae</taxon>
        <taxon>Crescentiina</taxon>
        <taxon>Tabebuia alliance</taxon>
        <taxon>Handroanthus</taxon>
    </lineage>
</organism>
<keyword evidence="2" id="KW-1185">Reference proteome</keyword>
<evidence type="ECO:0000313" key="2">
    <source>
        <dbReference type="Proteomes" id="UP000231279"/>
    </source>
</evidence>
<sequence>MNLMSHSINRKCYKHVYSNFILEISSLLLRTCFQIATRSYHVQVQVVLEKMVL</sequence>
<name>A0A2G9I6X3_9LAMI</name>
<comment type="caution">
    <text evidence="1">The sequence shown here is derived from an EMBL/GenBank/DDBJ whole genome shotgun (WGS) entry which is preliminary data.</text>
</comment>
<evidence type="ECO:0000313" key="1">
    <source>
        <dbReference type="EMBL" id="PIN25513.1"/>
    </source>
</evidence>
<protein>
    <submittedName>
        <fullName evidence="1">Uncharacterized protein</fullName>
    </submittedName>
</protein>
<reference evidence="2" key="1">
    <citation type="journal article" date="2018" name="Gigascience">
        <title>Genome assembly of the Pink Ipe (Handroanthus impetiginosus, Bignoniaceae), a highly valued, ecologically keystone Neotropical timber forest tree.</title>
        <authorList>
            <person name="Silva-Junior O.B."/>
            <person name="Grattapaglia D."/>
            <person name="Novaes E."/>
            <person name="Collevatti R.G."/>
        </authorList>
    </citation>
    <scope>NUCLEOTIDE SEQUENCE [LARGE SCALE GENOMIC DNA]</scope>
    <source>
        <strain evidence="2">cv. UFG-1</strain>
    </source>
</reference>
<dbReference type="Proteomes" id="UP000231279">
    <property type="component" value="Unassembled WGS sequence"/>
</dbReference>